<dbReference type="EMBL" id="JPOX01000033">
    <property type="protein sequence ID" value="KFX43759.1"/>
    <property type="molecule type" value="Genomic_DNA"/>
</dbReference>
<reference evidence="2" key="1">
    <citation type="journal article" date="2014" name="PLoS Genet.">
        <title>Signature Gene Expression Reveals Novel Clues to the Molecular Mechanisms of Dimorphic Transition in Penicillium marneffei.</title>
        <authorList>
            <person name="Yang E."/>
            <person name="Wang G."/>
            <person name="Cai J."/>
            <person name="Woo P.C."/>
            <person name="Lau S.K."/>
            <person name="Yuen K.-Y."/>
            <person name="Chow W.-N."/>
            <person name="Lin X."/>
        </authorList>
    </citation>
    <scope>NUCLEOTIDE SEQUENCE [LARGE SCALE GENOMIC DNA]</scope>
    <source>
        <strain evidence="2">PM1</strain>
    </source>
</reference>
<evidence type="ECO:0000313" key="2">
    <source>
        <dbReference type="EMBL" id="KFX43759.1"/>
    </source>
</evidence>
<sequence>MRILYRNETHQSSQSSRSTPRLPGHQTPLHTE</sequence>
<organism evidence="2">
    <name type="scientific">Talaromyces marneffei PM1</name>
    <dbReference type="NCBI Taxonomy" id="1077442"/>
    <lineage>
        <taxon>Eukaryota</taxon>
        <taxon>Fungi</taxon>
        <taxon>Dikarya</taxon>
        <taxon>Ascomycota</taxon>
        <taxon>Pezizomycotina</taxon>
        <taxon>Eurotiomycetes</taxon>
        <taxon>Eurotiomycetidae</taxon>
        <taxon>Eurotiales</taxon>
        <taxon>Trichocomaceae</taxon>
        <taxon>Talaromyces</taxon>
        <taxon>Talaromyces sect. Talaromyces</taxon>
    </lineage>
</organism>
<accession>A0A093V184</accession>
<feature type="compositionally biased region" description="Polar residues" evidence="1">
    <location>
        <begin position="10"/>
        <end position="19"/>
    </location>
</feature>
<comment type="caution">
    <text evidence="2">The sequence shown here is derived from an EMBL/GenBank/DDBJ whole genome shotgun (WGS) entry which is preliminary data.</text>
</comment>
<dbReference type="HOGENOM" id="CLU_3392559_0_0_1"/>
<evidence type="ECO:0000256" key="1">
    <source>
        <dbReference type="SAM" id="MobiDB-lite"/>
    </source>
</evidence>
<feature type="region of interest" description="Disordered" evidence="1">
    <location>
        <begin position="1"/>
        <end position="32"/>
    </location>
</feature>
<proteinExistence type="predicted"/>
<dbReference type="AlphaFoldDB" id="A0A093V184"/>
<gene>
    <name evidence="2" type="ORF">GQ26_0330860</name>
</gene>
<protein>
    <submittedName>
        <fullName evidence="2">Uncharacterized protein</fullName>
    </submittedName>
</protein>
<name>A0A093V184_TALMA</name>